<keyword evidence="2" id="KW-1185">Reference proteome</keyword>
<evidence type="ECO:0000313" key="1">
    <source>
        <dbReference type="EMBL" id="EKV27001.1"/>
    </source>
</evidence>
<reference evidence="1 2" key="1">
    <citation type="journal article" date="2013" name="Genome Announc.">
        <title>Draft Genome Sequence of an Alphaproteobacterium, Caenispirillum salinarum AK4(T), Isolated from a Solar Saltern.</title>
        <authorList>
            <person name="Khatri I."/>
            <person name="Singh A."/>
            <person name="Korpole S."/>
            <person name="Pinnaka A.K."/>
            <person name="Subramanian S."/>
        </authorList>
    </citation>
    <scope>NUCLEOTIDE SEQUENCE [LARGE SCALE GENOMIC DNA]</scope>
    <source>
        <strain evidence="1 2">AK4</strain>
    </source>
</reference>
<gene>
    <name evidence="1" type="ORF">C882_1930</name>
</gene>
<dbReference type="OrthoDB" id="8232020at2"/>
<protein>
    <submittedName>
        <fullName evidence="1">Uncharacterized protein</fullName>
    </submittedName>
</protein>
<dbReference type="AlphaFoldDB" id="K9HE73"/>
<name>K9HE73_9PROT</name>
<dbReference type="STRING" id="1238182.C882_1930"/>
<dbReference type="Proteomes" id="UP000009881">
    <property type="component" value="Unassembled WGS sequence"/>
</dbReference>
<dbReference type="RefSeq" id="WP_009542326.1">
    <property type="nucleotide sequence ID" value="NZ_ANHY01000021.1"/>
</dbReference>
<comment type="caution">
    <text evidence="1">The sequence shown here is derived from an EMBL/GenBank/DDBJ whole genome shotgun (WGS) entry which is preliminary data.</text>
</comment>
<dbReference type="EMBL" id="ANHY01000021">
    <property type="protein sequence ID" value="EKV27001.1"/>
    <property type="molecule type" value="Genomic_DNA"/>
</dbReference>
<evidence type="ECO:0000313" key="2">
    <source>
        <dbReference type="Proteomes" id="UP000009881"/>
    </source>
</evidence>
<sequence>MTRPTTLSETYDRIAQGEPREGLFAGFLDTFYGTDDLDRQAAMLADEPALLEDARLNALAGGMAEYLSKQVIRRAPPRWASGPARRLAEPWFTVENAGPGMKEWLVFSSPAEFLHRNIFTESQPFRRASQARPRSPS</sequence>
<proteinExistence type="predicted"/>
<accession>K9HE73</accession>
<organism evidence="1 2">
    <name type="scientific">Caenispirillum salinarum AK4</name>
    <dbReference type="NCBI Taxonomy" id="1238182"/>
    <lineage>
        <taxon>Bacteria</taxon>
        <taxon>Pseudomonadati</taxon>
        <taxon>Pseudomonadota</taxon>
        <taxon>Alphaproteobacteria</taxon>
        <taxon>Rhodospirillales</taxon>
        <taxon>Novispirillaceae</taxon>
        <taxon>Caenispirillum</taxon>
    </lineage>
</organism>